<feature type="transmembrane region" description="Helical" evidence="9">
    <location>
        <begin position="108"/>
        <end position="129"/>
    </location>
</feature>
<evidence type="ECO:0000256" key="2">
    <source>
        <dbReference type="ARBA" id="ARBA00022448"/>
    </source>
</evidence>
<feature type="transmembrane region" description="Helical" evidence="9">
    <location>
        <begin position="41"/>
        <end position="62"/>
    </location>
</feature>
<accession>A0A660DVC7</accession>
<keyword evidence="2" id="KW-0813">Transport</keyword>
<reference evidence="10 11" key="1">
    <citation type="submission" date="2018-11" db="EMBL/GenBank/DDBJ databases">
        <authorList>
            <person name="Wuyts S."/>
        </authorList>
    </citation>
    <scope>NUCLEOTIDE SEQUENCE [LARGE SCALE GENOMIC DNA]</scope>
    <source>
        <strain evidence="10">Lactobacillus mudanjiangensis AMBF249</strain>
    </source>
</reference>
<organism evidence="10 11">
    <name type="scientific">Lactiplantibacillus mudanjiangensis</name>
    <dbReference type="NCBI Taxonomy" id="1296538"/>
    <lineage>
        <taxon>Bacteria</taxon>
        <taxon>Bacillati</taxon>
        <taxon>Bacillota</taxon>
        <taxon>Bacilli</taxon>
        <taxon>Lactobacillales</taxon>
        <taxon>Lactobacillaceae</taxon>
        <taxon>Lactiplantibacillus</taxon>
    </lineage>
</organism>
<feature type="transmembrane region" description="Helical" evidence="9">
    <location>
        <begin position="255"/>
        <end position="275"/>
    </location>
</feature>
<feature type="transmembrane region" description="Helical" evidence="9">
    <location>
        <begin position="141"/>
        <end position="161"/>
    </location>
</feature>
<keyword evidence="11" id="KW-1185">Reference proteome</keyword>
<evidence type="ECO:0000256" key="6">
    <source>
        <dbReference type="ARBA" id="ARBA00022847"/>
    </source>
</evidence>
<evidence type="ECO:0000313" key="11">
    <source>
        <dbReference type="Proteomes" id="UP000289996"/>
    </source>
</evidence>
<evidence type="ECO:0000256" key="4">
    <source>
        <dbReference type="ARBA" id="ARBA00022597"/>
    </source>
</evidence>
<feature type="transmembrane region" description="Helical" evidence="9">
    <location>
        <begin position="287"/>
        <end position="307"/>
    </location>
</feature>
<dbReference type="GO" id="GO:0016020">
    <property type="term" value="C:membrane"/>
    <property type="evidence" value="ECO:0007669"/>
    <property type="project" value="InterPro"/>
</dbReference>
<keyword evidence="5 9" id="KW-0812">Transmembrane</keyword>
<proteinExistence type="inferred from homology"/>
<dbReference type="RefSeq" id="WP_225425966.1">
    <property type="nucleotide sequence ID" value="NZ_UYIG01000001.1"/>
</dbReference>
<comment type="similarity">
    <text evidence="1">Belongs to the KdgT transporter family.</text>
</comment>
<sequence length="344" mass="36222">MQIKKTIDKVPGGIMIVPLVIGALVHTLWPTLDTELTGVTGTFMTGTSVVLFIFFFCIGTGINLKASGKIAAKGVTLLVVKVLFAALLGIIINMFLPTKGITSGLFAGFSTLAVIASFNAANGGLYTALMSTIPDREIDLAAYPFFSIQSGPFFTMLTLGIAGIGAFPWQALVSTLVPFALGLLLGGLDPEIRKMFAPVGGALIPFFAFTIGYSMNFDMLLKSGLVGILMGVAVVFITGYVLYLSDRYIVRSDGLAGWAASSTAGAAISVPVVIAQMDSSFKPVAESATAIVATCVLITAILTPMVTMWHYRRLQRKGVVPTPVNDTAVNAKQKSASGTLTHQH</sequence>
<evidence type="ECO:0000256" key="5">
    <source>
        <dbReference type="ARBA" id="ARBA00022692"/>
    </source>
</evidence>
<feature type="transmembrane region" description="Helical" evidence="9">
    <location>
        <begin position="195"/>
        <end position="213"/>
    </location>
</feature>
<protein>
    <submittedName>
        <fullName evidence="10">2-keto-3-deoxygluconate permease [Lactobacillus pentosus]</fullName>
    </submittedName>
</protein>
<dbReference type="Pfam" id="PF03812">
    <property type="entry name" value="KdgT"/>
    <property type="match status" value="1"/>
</dbReference>
<keyword evidence="8 9" id="KW-0472">Membrane</keyword>
<dbReference type="EMBL" id="UYIG01000001">
    <property type="protein sequence ID" value="VDG26886.1"/>
    <property type="molecule type" value="Genomic_DNA"/>
</dbReference>
<dbReference type="Proteomes" id="UP000289996">
    <property type="component" value="Unassembled WGS sequence"/>
</dbReference>
<evidence type="ECO:0000256" key="1">
    <source>
        <dbReference type="ARBA" id="ARBA00006430"/>
    </source>
</evidence>
<keyword evidence="6" id="KW-0769">Symport</keyword>
<feature type="transmembrane region" description="Helical" evidence="9">
    <location>
        <begin position="12"/>
        <end position="29"/>
    </location>
</feature>
<evidence type="ECO:0000313" key="10">
    <source>
        <dbReference type="EMBL" id="VDG26886.1"/>
    </source>
</evidence>
<evidence type="ECO:0000256" key="8">
    <source>
        <dbReference type="ARBA" id="ARBA00023136"/>
    </source>
</evidence>
<keyword evidence="4" id="KW-0762">Sugar transport</keyword>
<dbReference type="InterPro" id="IPR004684">
    <property type="entry name" value="2keto-3dGluconate_permease"/>
</dbReference>
<evidence type="ECO:0000256" key="9">
    <source>
        <dbReference type="SAM" id="Phobius"/>
    </source>
</evidence>
<dbReference type="AlphaFoldDB" id="A0A660DVC7"/>
<name>A0A660DVC7_9LACO</name>
<dbReference type="GO" id="GO:0015649">
    <property type="term" value="F:2-keto-3-deoxygluconate:proton symporter activity"/>
    <property type="evidence" value="ECO:0007669"/>
    <property type="project" value="InterPro"/>
</dbReference>
<feature type="transmembrane region" description="Helical" evidence="9">
    <location>
        <begin position="225"/>
        <end position="243"/>
    </location>
</feature>
<feature type="transmembrane region" description="Helical" evidence="9">
    <location>
        <begin position="74"/>
        <end position="96"/>
    </location>
</feature>
<keyword evidence="3" id="KW-1003">Cell membrane</keyword>
<evidence type="ECO:0000256" key="7">
    <source>
        <dbReference type="ARBA" id="ARBA00022989"/>
    </source>
</evidence>
<feature type="transmembrane region" description="Helical" evidence="9">
    <location>
        <begin position="167"/>
        <end position="188"/>
    </location>
</feature>
<gene>
    <name evidence="10" type="ORF">MUDAN_MDHGFNIF_00281</name>
</gene>
<keyword evidence="7 9" id="KW-1133">Transmembrane helix</keyword>
<evidence type="ECO:0000256" key="3">
    <source>
        <dbReference type="ARBA" id="ARBA00022475"/>
    </source>
</evidence>